<organism evidence="2 3">
    <name type="scientific">Rhipicephalus microplus</name>
    <name type="common">Cattle tick</name>
    <name type="synonym">Boophilus microplus</name>
    <dbReference type="NCBI Taxonomy" id="6941"/>
    <lineage>
        <taxon>Eukaryota</taxon>
        <taxon>Metazoa</taxon>
        <taxon>Ecdysozoa</taxon>
        <taxon>Arthropoda</taxon>
        <taxon>Chelicerata</taxon>
        <taxon>Arachnida</taxon>
        <taxon>Acari</taxon>
        <taxon>Parasitiformes</taxon>
        <taxon>Ixodida</taxon>
        <taxon>Ixodoidea</taxon>
        <taxon>Ixodidae</taxon>
        <taxon>Rhipicephalinae</taxon>
        <taxon>Rhipicephalus</taxon>
        <taxon>Boophilus</taxon>
    </lineage>
</organism>
<keyword evidence="3" id="KW-1185">Reference proteome</keyword>
<dbReference type="VEuPathDB" id="VectorBase:LOC119178056"/>
<evidence type="ECO:0000313" key="3">
    <source>
        <dbReference type="Proteomes" id="UP000821866"/>
    </source>
</evidence>
<dbReference type="AlphaFoldDB" id="A0A9J6D7B7"/>
<reference evidence="2" key="1">
    <citation type="journal article" date="2020" name="Cell">
        <title>Large-Scale Comparative Analyses of Tick Genomes Elucidate Their Genetic Diversity and Vector Capacities.</title>
        <authorList>
            <consortium name="Tick Genome and Microbiome Consortium (TIGMIC)"/>
            <person name="Jia N."/>
            <person name="Wang J."/>
            <person name="Shi W."/>
            <person name="Du L."/>
            <person name="Sun Y."/>
            <person name="Zhan W."/>
            <person name="Jiang J.F."/>
            <person name="Wang Q."/>
            <person name="Zhang B."/>
            <person name="Ji P."/>
            <person name="Bell-Sakyi L."/>
            <person name="Cui X.M."/>
            <person name="Yuan T.T."/>
            <person name="Jiang B.G."/>
            <person name="Yang W.F."/>
            <person name="Lam T.T."/>
            <person name="Chang Q.C."/>
            <person name="Ding S.J."/>
            <person name="Wang X.J."/>
            <person name="Zhu J.G."/>
            <person name="Ruan X.D."/>
            <person name="Zhao L."/>
            <person name="Wei J.T."/>
            <person name="Ye R.Z."/>
            <person name="Que T.C."/>
            <person name="Du C.H."/>
            <person name="Zhou Y.H."/>
            <person name="Cheng J.X."/>
            <person name="Dai P.F."/>
            <person name="Guo W.B."/>
            <person name="Han X.H."/>
            <person name="Huang E.J."/>
            <person name="Li L.F."/>
            <person name="Wei W."/>
            <person name="Gao Y.C."/>
            <person name="Liu J.Z."/>
            <person name="Shao H.Z."/>
            <person name="Wang X."/>
            <person name="Wang C.C."/>
            <person name="Yang T.C."/>
            <person name="Huo Q.B."/>
            <person name="Li W."/>
            <person name="Chen H.Y."/>
            <person name="Chen S.E."/>
            <person name="Zhou L.G."/>
            <person name="Ni X.B."/>
            <person name="Tian J.H."/>
            <person name="Sheng Y."/>
            <person name="Liu T."/>
            <person name="Pan Y.S."/>
            <person name="Xia L.Y."/>
            <person name="Li J."/>
            <person name="Zhao F."/>
            <person name="Cao W.C."/>
        </authorList>
    </citation>
    <scope>NUCLEOTIDE SEQUENCE</scope>
    <source>
        <strain evidence="2">Rmic-2018</strain>
    </source>
</reference>
<gene>
    <name evidence="2" type="ORF">HPB51_023404</name>
</gene>
<dbReference type="Proteomes" id="UP000821866">
    <property type="component" value="Chromosome 9"/>
</dbReference>
<protein>
    <submittedName>
        <fullName evidence="2">Uncharacterized protein</fullName>
    </submittedName>
</protein>
<name>A0A9J6D7B7_RHIMP</name>
<evidence type="ECO:0000313" key="2">
    <source>
        <dbReference type="EMBL" id="KAH8009979.1"/>
    </source>
</evidence>
<evidence type="ECO:0000256" key="1">
    <source>
        <dbReference type="SAM" id="Coils"/>
    </source>
</evidence>
<sequence>MAELEARKQQANKKQCGLREEVTQLQEFMEKLREKVEQLEEAAANASNCISATGLACHVAVLEEQSCVKREFKGKSALSSQCTSCPRDDSLLCALTPLLEVALGYSRGQVHDRAVHLWQSLFARSPSLHVQPRLRLGAEKELVSSAMAAAATARSERENIYVERAVAVRRELTCSR</sequence>
<feature type="coiled-coil region" evidence="1">
    <location>
        <begin position="18"/>
        <end position="49"/>
    </location>
</feature>
<comment type="caution">
    <text evidence="2">The sequence shown here is derived from an EMBL/GenBank/DDBJ whole genome shotgun (WGS) entry which is preliminary data.</text>
</comment>
<proteinExistence type="predicted"/>
<keyword evidence="1" id="KW-0175">Coiled coil</keyword>
<reference evidence="2" key="2">
    <citation type="submission" date="2021-09" db="EMBL/GenBank/DDBJ databases">
        <authorList>
            <person name="Jia N."/>
            <person name="Wang J."/>
            <person name="Shi W."/>
            <person name="Du L."/>
            <person name="Sun Y."/>
            <person name="Zhan W."/>
            <person name="Jiang J."/>
            <person name="Wang Q."/>
            <person name="Zhang B."/>
            <person name="Ji P."/>
            <person name="Sakyi L.B."/>
            <person name="Cui X."/>
            <person name="Yuan T."/>
            <person name="Jiang B."/>
            <person name="Yang W."/>
            <person name="Lam T.T.-Y."/>
            <person name="Chang Q."/>
            <person name="Ding S."/>
            <person name="Wang X."/>
            <person name="Zhu J."/>
            <person name="Ruan X."/>
            <person name="Zhao L."/>
            <person name="Wei J."/>
            <person name="Que T."/>
            <person name="Du C."/>
            <person name="Cheng J."/>
            <person name="Dai P."/>
            <person name="Han X."/>
            <person name="Huang E."/>
            <person name="Gao Y."/>
            <person name="Liu J."/>
            <person name="Shao H."/>
            <person name="Ye R."/>
            <person name="Li L."/>
            <person name="Wei W."/>
            <person name="Wang X."/>
            <person name="Wang C."/>
            <person name="Huo Q."/>
            <person name="Li W."/>
            <person name="Guo W."/>
            <person name="Chen H."/>
            <person name="Chen S."/>
            <person name="Zhou L."/>
            <person name="Zhou L."/>
            <person name="Ni X."/>
            <person name="Tian J."/>
            <person name="Zhou Y."/>
            <person name="Sheng Y."/>
            <person name="Liu T."/>
            <person name="Pan Y."/>
            <person name="Xia L."/>
            <person name="Li J."/>
            <person name="Zhao F."/>
            <person name="Cao W."/>
        </authorList>
    </citation>
    <scope>NUCLEOTIDE SEQUENCE</scope>
    <source>
        <strain evidence="2">Rmic-2018</strain>
        <tissue evidence="2">Larvae</tissue>
    </source>
</reference>
<accession>A0A9J6D7B7</accession>
<dbReference type="EMBL" id="JABSTU010000011">
    <property type="protein sequence ID" value="KAH8009979.1"/>
    <property type="molecule type" value="Genomic_DNA"/>
</dbReference>